<dbReference type="OrthoDB" id="2448636at2759"/>
<feature type="compositionally biased region" description="Pro residues" evidence="1">
    <location>
        <begin position="258"/>
        <end position="269"/>
    </location>
</feature>
<comment type="caution">
    <text evidence="2">The sequence shown here is derived from an EMBL/GenBank/DDBJ whole genome shotgun (WGS) entry which is preliminary data.</text>
</comment>
<reference evidence="2" key="1">
    <citation type="journal article" date="2020" name="Fungal Divers.">
        <title>Resolving the Mortierellaceae phylogeny through synthesis of multi-gene phylogenetics and phylogenomics.</title>
        <authorList>
            <person name="Vandepol N."/>
            <person name="Liber J."/>
            <person name="Desiro A."/>
            <person name="Na H."/>
            <person name="Kennedy M."/>
            <person name="Barry K."/>
            <person name="Grigoriev I.V."/>
            <person name="Miller A.N."/>
            <person name="O'Donnell K."/>
            <person name="Stajich J.E."/>
            <person name="Bonito G."/>
        </authorList>
    </citation>
    <scope>NUCLEOTIDE SEQUENCE</scope>
    <source>
        <strain evidence="2">KOD948</strain>
    </source>
</reference>
<feature type="region of interest" description="Disordered" evidence="1">
    <location>
        <begin position="211"/>
        <end position="269"/>
    </location>
</feature>
<evidence type="ECO:0000313" key="3">
    <source>
        <dbReference type="Proteomes" id="UP000726737"/>
    </source>
</evidence>
<feature type="compositionally biased region" description="Basic and acidic residues" evidence="1">
    <location>
        <begin position="214"/>
        <end position="236"/>
    </location>
</feature>
<evidence type="ECO:0000313" key="2">
    <source>
        <dbReference type="EMBL" id="KAG0248021.1"/>
    </source>
</evidence>
<proteinExistence type="predicted"/>
<feature type="compositionally biased region" description="Basic and acidic residues" evidence="1">
    <location>
        <begin position="161"/>
        <end position="181"/>
    </location>
</feature>
<feature type="region of interest" description="Disordered" evidence="1">
    <location>
        <begin position="1"/>
        <end position="28"/>
    </location>
</feature>
<protein>
    <submittedName>
        <fullName evidence="2">Uncharacterized protein</fullName>
    </submittedName>
</protein>
<feature type="region of interest" description="Disordered" evidence="1">
    <location>
        <begin position="160"/>
        <end position="186"/>
    </location>
</feature>
<dbReference type="EMBL" id="JAAAJA010001133">
    <property type="protein sequence ID" value="KAG0248021.1"/>
    <property type="molecule type" value="Genomic_DNA"/>
</dbReference>
<feature type="non-terminal residue" evidence="2">
    <location>
        <position position="1"/>
    </location>
</feature>
<dbReference type="AlphaFoldDB" id="A0A9P6PIP1"/>
<sequence length="269" mass="30701">MGQNQSQEEPYHKRHYNETNQQIQRQNSLTLSSTNLLLARDNALKSAGSVHNNSTPALHQDQNGELVAKLASIATTTTTTTIQRDSGLDAGAGNPTPFIRLLPIEKETIYYEESEDEDKGDDEYLEQEGDDNMYEKRMQDRQLAPSPSFMDSAMNVNTRLNRRDSFEQHSRDRADFERAKDEEQEDLSYLSPSTGTYRFTLPVEQSAHTLSKQPFDHGHPRYFESNDQSGLHHLDTNDQGGQQEEPLLKRYQLYDPPVQVPTPIPTDKM</sequence>
<name>A0A9P6PIP1_9FUNG</name>
<keyword evidence="3" id="KW-1185">Reference proteome</keyword>
<dbReference type="Proteomes" id="UP000726737">
    <property type="component" value="Unassembled WGS sequence"/>
</dbReference>
<organism evidence="2 3">
    <name type="scientific">Mortierella polycephala</name>
    <dbReference type="NCBI Taxonomy" id="41804"/>
    <lineage>
        <taxon>Eukaryota</taxon>
        <taxon>Fungi</taxon>
        <taxon>Fungi incertae sedis</taxon>
        <taxon>Mucoromycota</taxon>
        <taxon>Mortierellomycotina</taxon>
        <taxon>Mortierellomycetes</taxon>
        <taxon>Mortierellales</taxon>
        <taxon>Mortierellaceae</taxon>
        <taxon>Mortierella</taxon>
    </lineage>
</organism>
<accession>A0A9P6PIP1</accession>
<evidence type="ECO:0000256" key="1">
    <source>
        <dbReference type="SAM" id="MobiDB-lite"/>
    </source>
</evidence>
<gene>
    <name evidence="2" type="ORF">BG011_000623</name>
</gene>